<accession>A0AA96V6S9</accession>
<dbReference type="PANTHER" id="PTHR44119">
    <property type="entry name" value="MAGNESIUM-CHELATASE SUBUNIT CHLH, CHLOROPLASTIC"/>
    <property type="match status" value="1"/>
</dbReference>
<keyword evidence="5" id="KW-1185">Reference proteome</keyword>
<keyword evidence="2" id="KW-0812">Transmembrane</keyword>
<dbReference type="CDD" id="cd10150">
    <property type="entry name" value="CobN_like"/>
    <property type="match status" value="1"/>
</dbReference>
<evidence type="ECO:0000259" key="3">
    <source>
        <dbReference type="Pfam" id="PF02514"/>
    </source>
</evidence>
<reference evidence="4 5" key="1">
    <citation type="submission" date="2023-07" db="EMBL/GenBank/DDBJ databases">
        <title>Closed genome sequence of Methanosarcinaceae archaeon Am2.</title>
        <authorList>
            <person name="Poehlein A."/>
            <person name="Protasov E."/>
            <person name="Platt K."/>
            <person name="Reeh H."/>
            <person name="Daniel R."/>
            <person name="Brune A."/>
        </authorList>
    </citation>
    <scope>NUCLEOTIDE SEQUENCE [LARGE SCALE GENOMIC DNA]</scope>
    <source>
        <strain evidence="4 5">Am2</strain>
    </source>
</reference>
<organism evidence="4 5">
    <name type="scientific">Methanolapillus ohkumae</name>
    <dbReference type="NCBI Taxonomy" id="3028298"/>
    <lineage>
        <taxon>Archaea</taxon>
        <taxon>Methanobacteriati</taxon>
        <taxon>Methanobacteriota</taxon>
        <taxon>Stenosarchaea group</taxon>
        <taxon>Methanomicrobia</taxon>
        <taxon>Methanosarcinales</taxon>
        <taxon>Methanosarcinaceae</taxon>
        <taxon>Methanolapillus</taxon>
    </lineage>
</organism>
<feature type="region of interest" description="Disordered" evidence="1">
    <location>
        <begin position="1693"/>
        <end position="1763"/>
    </location>
</feature>
<feature type="transmembrane region" description="Helical" evidence="2">
    <location>
        <begin position="1787"/>
        <end position="1805"/>
    </location>
</feature>
<name>A0AA96V6S9_9EURY</name>
<evidence type="ECO:0000313" key="5">
    <source>
        <dbReference type="Proteomes" id="UP001304970"/>
    </source>
</evidence>
<sequence>MFQKINIKKIGTIFILLLLLISMIPLSAAEPSTLISGSDDKIDVLYIGNAGYFDMAITTAMHDQMMYKDDFNIQTIEIAYPATADLSPYDLNTFDFIFVDMAYYGIKAEDWSLFEAAHNNGVTLIAFMNDYQGYTPVPDSFDFRDTPELTTSTTYSADSVRIFFEMFADQTSYSAEPVELQYDYAENILMFLAKEKSTLDPKCKAITDDWTAWKSVKIAYLGFSGQEKWVYANPYSSFMDVTFLPDYWKSSENQTIVNFGNSGGFANQNLILLNMIVAASCQGIDDKITNSNYKLENVAKTKPVLIFNTGGLGPEYAEEIDNKNHPLSVDVQLNEQILVLAGREYGSKELDHFTKEWILKSASPTYGIYHPDLPGKTYETLDNYLTDYSVPGQYDPQHHVYNDSNRTVGLWFHKEYFSDGRLPIINAVIADLESKNINVIATYDIFRESDDGSGNPINPTMKYFADSNGKVLIRSAISIKDFSFNYNDYEEGLEWLNELNVTVLKAVTTASADGQISKDSLVYSTVSPNRDGMGDFILIGGPSKDGAIIYDDQIDWLNNRAIAWANLKAKDNADKKIAILYYNYPPGKDGIGANYLNVMRSFAGCETTQFPGLLRQMKDEGYTISFDNLPSSVTESTLNETNLLDLVFRQGINVGAYAPGVLNTMVDEKGNTNDANWWGATMVPIETYQTWFDATITNTTIRQGIIDSWGEPWDYSKPLLKDQSGMIWENNTTGKRFVVIPAIRFGNVWLTPQPDRALATDKAFSYHSGDIPPTHQYVAYYLWLQNEFKPDAIINFGTHGTHEWLPGSPHGMDAKNDLSPLLLGDIPNIYPYIVANVGEGLTAEYRGNALIIDHMTPPMIRSNLDSNADLEWLEKEIQAYFISQAGGDSGTNAQRQNAIVTRMFAAGIDDVIGMDKYKREINENNPNKVTDLQLQGYLKGMSQDDFSKFLKEDLFDYVESVKENSLPYGMHVYGQSPTEDQIGAMLRNMWGHQFDDVIYNAYYKDAGYVSIPYSEEEHIHEMVIELADASTAAEMKNILENYYSLSSYTNEDHESVIRFILGPAMYFEGETDANVVISKWDSITTRTDANGDPVTVMDELRDEIVFAYYFYSAAPATDKLNTSIENVTKYCIDNKGSGKVDAALINKALSVEFKTQSHQNKGIVSYLTGYGRLNYAQNLKDCGDSETTSLLRALSGGYIWPNAGNDPIQNPSALPTGKNFYGIDPDKFPTKPAWEVGKSLADQMIAKYYNDHGKWPDTIAFSRFGVEFIRDEGALEACALYLLGVEPVWDVNGKVDPKSVKVISLNDLKITFYDEKQKKEVTMNRPRIDIVYTTAGMRDAFGDKLKLINVGVKAVATLNEPDEWNYVKKNSDKLIAAGFEDLAYFRCFANEPGNYEIGTGNLVSASGSWDDPQSVVDMYIKNMGFVFGDDSTWGQKAPDFFKALLGSVDATVHADSSNLYDTLDNDDFFQYFGALNMAVKYTRNDGKMPDMFVADTKNVGQNARTNGGKIYTLKEYINIDLESRYMNEEWIRGMMEAGYSGSTMYAEFIENMFGWAVTSDGELISYENWKRAYDIYVNNSLEIEGLDQFMKDNPYAYQSLTSRMLESMRKDYFKADESLKESDPEAYNKQVQALKEMQKMLIEQYMDSVIDHGVACCHHTCGNPSFDKFMAGQLSVLGVDPDKEEAYWKIVQGATERTKPPVNPSPSTSSGGGFGTASVSSGPAAESAASGENPSEGSDTGGGYGTDGSTPGTPQAPVSGYEMTSSIQNAASAVRDFITNPSFSTSSMIAIAIVILLIGAVFFGFKRKGI</sequence>
<keyword evidence="2" id="KW-1133">Transmembrane helix</keyword>
<evidence type="ECO:0000313" key="4">
    <source>
        <dbReference type="EMBL" id="WNY26595.1"/>
    </source>
</evidence>
<protein>
    <recommendedName>
        <fullName evidence="3">CobN/magnesium chelatase domain-containing protein</fullName>
    </recommendedName>
</protein>
<dbReference type="Proteomes" id="UP001304970">
    <property type="component" value="Chromosome"/>
</dbReference>
<proteinExistence type="predicted"/>
<gene>
    <name evidence="4" type="ORF">MsAm2_03670</name>
</gene>
<keyword evidence="2" id="KW-0472">Membrane</keyword>
<feature type="compositionally biased region" description="Low complexity" evidence="1">
    <location>
        <begin position="1716"/>
        <end position="1738"/>
    </location>
</feature>
<dbReference type="InterPro" id="IPR003672">
    <property type="entry name" value="CobN/Mg_chltase"/>
</dbReference>
<dbReference type="EMBL" id="CP131061">
    <property type="protein sequence ID" value="WNY26595.1"/>
    <property type="molecule type" value="Genomic_DNA"/>
</dbReference>
<dbReference type="PANTHER" id="PTHR44119:SF4">
    <property type="entry name" value="AEROBIC COBALTOCHELATASE SUBUNIT COBN"/>
    <property type="match status" value="1"/>
</dbReference>
<feature type="domain" description="CobN/magnesium chelatase" evidence="3">
    <location>
        <begin position="361"/>
        <end position="1618"/>
    </location>
</feature>
<evidence type="ECO:0000256" key="2">
    <source>
        <dbReference type="SAM" id="Phobius"/>
    </source>
</evidence>
<evidence type="ECO:0000256" key="1">
    <source>
        <dbReference type="SAM" id="MobiDB-lite"/>
    </source>
</evidence>
<dbReference type="Pfam" id="PF02514">
    <property type="entry name" value="CobN-Mg_chel"/>
    <property type="match status" value="1"/>
</dbReference>